<dbReference type="EMBL" id="PXYK01000022">
    <property type="protein sequence ID" value="PSJ56298.1"/>
    <property type="molecule type" value="Genomic_DNA"/>
</dbReference>
<feature type="domain" description="Carbohydrate kinase FGGY C-terminal" evidence="5">
    <location>
        <begin position="275"/>
        <end position="473"/>
    </location>
</feature>
<keyword evidence="7" id="KW-1185">Reference proteome</keyword>
<dbReference type="GO" id="GO:0005737">
    <property type="term" value="C:cytoplasm"/>
    <property type="evidence" value="ECO:0007669"/>
    <property type="project" value="TreeGrafter"/>
</dbReference>
<feature type="domain" description="Carbohydrate kinase FGGY N-terminal" evidence="4">
    <location>
        <begin position="5"/>
        <end position="259"/>
    </location>
</feature>
<dbReference type="Proteomes" id="UP000241229">
    <property type="component" value="Unassembled WGS sequence"/>
</dbReference>
<evidence type="ECO:0000256" key="3">
    <source>
        <dbReference type="ARBA" id="ARBA00022777"/>
    </source>
</evidence>
<dbReference type="PANTHER" id="PTHR43435:SF4">
    <property type="entry name" value="FGGY CARBOHYDRATE KINASE DOMAIN-CONTAINING PROTEIN"/>
    <property type="match status" value="1"/>
</dbReference>
<dbReference type="Gene3D" id="3.30.420.40">
    <property type="match status" value="1"/>
</dbReference>
<dbReference type="OrthoDB" id="9805576at2"/>
<dbReference type="InterPro" id="IPR006003">
    <property type="entry name" value="FGGY_RbtK-like"/>
</dbReference>
<keyword evidence="2" id="KW-0808">Transferase</keyword>
<dbReference type="PANTHER" id="PTHR43435">
    <property type="entry name" value="RIBULOKINASE"/>
    <property type="match status" value="1"/>
</dbReference>
<dbReference type="InterPro" id="IPR018484">
    <property type="entry name" value="FGGY_N"/>
</dbReference>
<sequence>MAELVCAVDVGTKSARAGIFDRGGRLRGRGDHPILLHEPGGGRAEHSSDDIWRAVCAAVRSARRAADARAEDIAGLAFDATCSLVVLDAAGRPLPVSASEEEGWDTISWMDHRALAEAAECSALAHPVVAVAGGVMSPEMQAPKAMWLKRHRPDAWERTGLLLDLADFLAWRASGSTARSRCTLTAKWPYSAHEREGWQHDFLESVGLSDLLRRGGFSGAAPVGADLGALTPEAADALGLTPRCRVAAGMVDAFAGTLGVFAPQALAAGAEAGHAALIAGTSSCVMMMTKKPISLAGFWGPYAEIAVPGYWMTEGGQSATGALLDHMVRMHAAGGEPTAGRHRAIAARVAELRAREGEGFGAGLHVLPDFHGARAPLAAPAARGVISGLTLDASFDGLCRLYWRSCVSIALGIRHILDTLAEAGPAIRTLHVTGGHTKNPLLMELYADATGCTLVEPVADEGVLLGTAMAAASGAGLFGDLAEACLAMRQPTRERRPDATGKARYDRDYRVFLEMQRQRSVLEGMG</sequence>
<comment type="caution">
    <text evidence="6">The sequence shown here is derived from an EMBL/GenBank/DDBJ whole genome shotgun (WGS) entry which is preliminary data.</text>
</comment>
<evidence type="ECO:0000256" key="1">
    <source>
        <dbReference type="ARBA" id="ARBA00009156"/>
    </source>
</evidence>
<evidence type="ECO:0000313" key="6">
    <source>
        <dbReference type="EMBL" id="PSJ56298.1"/>
    </source>
</evidence>
<evidence type="ECO:0000256" key="2">
    <source>
        <dbReference type="ARBA" id="ARBA00022679"/>
    </source>
</evidence>
<accession>A0A2P7S1E9</accession>
<dbReference type="SUPFAM" id="SSF53067">
    <property type="entry name" value="Actin-like ATPase domain"/>
    <property type="match status" value="2"/>
</dbReference>
<organism evidence="6 7">
    <name type="scientific">Kumtagia ephedrae</name>
    <dbReference type="NCBI Taxonomy" id="2116701"/>
    <lineage>
        <taxon>Bacteria</taxon>
        <taxon>Pseudomonadati</taxon>
        <taxon>Pseudomonadota</taxon>
        <taxon>Alphaproteobacteria</taxon>
        <taxon>Hyphomicrobiales</taxon>
        <taxon>Phyllobacteriaceae</taxon>
        <taxon>Kumtagia</taxon>
    </lineage>
</organism>
<protein>
    <submittedName>
        <fullName evidence="6">Ribulokinase</fullName>
    </submittedName>
</protein>
<dbReference type="Pfam" id="PF00370">
    <property type="entry name" value="FGGY_N"/>
    <property type="match status" value="1"/>
</dbReference>
<evidence type="ECO:0000259" key="4">
    <source>
        <dbReference type="Pfam" id="PF00370"/>
    </source>
</evidence>
<gene>
    <name evidence="6" type="ORF">C7I84_20710</name>
</gene>
<dbReference type="InterPro" id="IPR018485">
    <property type="entry name" value="FGGY_C"/>
</dbReference>
<evidence type="ECO:0000259" key="5">
    <source>
        <dbReference type="Pfam" id="PF02782"/>
    </source>
</evidence>
<dbReference type="InterPro" id="IPR043129">
    <property type="entry name" value="ATPase_NBD"/>
</dbReference>
<dbReference type="RefSeq" id="WP_106774126.1">
    <property type="nucleotide sequence ID" value="NZ_PXYK01000022.1"/>
</dbReference>
<dbReference type="InterPro" id="IPR000577">
    <property type="entry name" value="Carb_kinase_FGGY"/>
</dbReference>
<proteinExistence type="inferred from homology"/>
<comment type="similarity">
    <text evidence="1">Belongs to the FGGY kinase family.</text>
</comment>
<dbReference type="GO" id="GO:0019150">
    <property type="term" value="F:D-ribulokinase activity"/>
    <property type="evidence" value="ECO:0007669"/>
    <property type="project" value="TreeGrafter"/>
</dbReference>
<dbReference type="AlphaFoldDB" id="A0A2P7S1E9"/>
<evidence type="ECO:0000313" key="7">
    <source>
        <dbReference type="Proteomes" id="UP000241229"/>
    </source>
</evidence>
<keyword evidence="3 6" id="KW-0418">Kinase</keyword>
<dbReference type="Pfam" id="PF02782">
    <property type="entry name" value="FGGY_C"/>
    <property type="match status" value="1"/>
</dbReference>
<dbReference type="GO" id="GO:0019321">
    <property type="term" value="P:pentose metabolic process"/>
    <property type="evidence" value="ECO:0007669"/>
    <property type="project" value="TreeGrafter"/>
</dbReference>
<reference evidence="6 7" key="1">
    <citation type="submission" date="2018-03" db="EMBL/GenBank/DDBJ databases">
        <title>The draft genome of Mesorhizobium sp. 6GN-30.</title>
        <authorList>
            <person name="Liu L."/>
            <person name="Li L."/>
            <person name="Wang T."/>
            <person name="Zhang X."/>
            <person name="Liang L."/>
        </authorList>
    </citation>
    <scope>NUCLEOTIDE SEQUENCE [LARGE SCALE GENOMIC DNA]</scope>
    <source>
        <strain evidence="6 7">6GN30</strain>
    </source>
</reference>
<dbReference type="PIRSF" id="PIRSF000538">
    <property type="entry name" value="GlpK"/>
    <property type="match status" value="1"/>
</dbReference>
<name>A0A2P7S1E9_9HYPH</name>
<dbReference type="NCBIfam" id="TIGR01315">
    <property type="entry name" value="5C_CHO_kinase"/>
    <property type="match status" value="1"/>
</dbReference>
<dbReference type="Gene3D" id="1.20.58.2240">
    <property type="match status" value="1"/>
</dbReference>